<feature type="chain" id="PRO_5016600044" description="MYXO-CTERM domain-containing protein" evidence="3">
    <location>
        <begin position="27"/>
        <end position="87"/>
    </location>
</feature>
<dbReference type="KEGG" id="cprv:CYPRO_1295"/>
<feature type="signal peptide" evidence="3">
    <location>
        <begin position="1"/>
        <end position="26"/>
    </location>
</feature>
<keyword evidence="2" id="KW-0472">Membrane</keyword>
<evidence type="ECO:0008006" key="6">
    <source>
        <dbReference type="Google" id="ProtNLM"/>
    </source>
</evidence>
<evidence type="ECO:0000313" key="4">
    <source>
        <dbReference type="EMBL" id="AXJ00552.1"/>
    </source>
</evidence>
<reference evidence="4 5" key="1">
    <citation type="submission" date="2018-03" db="EMBL/GenBank/DDBJ databases">
        <title>Phenotypic and genomic properties of Cyclonatronum proteinivorum gen. nov., sp. nov., a haloalkaliphilic bacteroidete from soda lakes possessing Na+-translocating rhodopsin.</title>
        <authorList>
            <person name="Toshchakov S.V."/>
            <person name="Korzhenkov A."/>
            <person name="Samarov N.I."/>
            <person name="Kublanov I.V."/>
            <person name="Muntyan M.S."/>
            <person name="Sorokin D.Y."/>
        </authorList>
    </citation>
    <scope>NUCLEOTIDE SEQUENCE [LARGE SCALE GENOMIC DNA]</scope>
    <source>
        <strain evidence="4 5">Omega</strain>
    </source>
</reference>
<dbReference type="AlphaFoldDB" id="A0A345UJA0"/>
<evidence type="ECO:0000256" key="1">
    <source>
        <dbReference type="SAM" id="MobiDB-lite"/>
    </source>
</evidence>
<keyword evidence="3" id="KW-0732">Signal</keyword>
<dbReference type="Proteomes" id="UP000254808">
    <property type="component" value="Chromosome"/>
</dbReference>
<feature type="compositionally biased region" description="Polar residues" evidence="1">
    <location>
        <begin position="34"/>
        <end position="46"/>
    </location>
</feature>
<evidence type="ECO:0000256" key="3">
    <source>
        <dbReference type="SAM" id="SignalP"/>
    </source>
</evidence>
<keyword evidence="5" id="KW-1185">Reference proteome</keyword>
<proteinExistence type="predicted"/>
<feature type="region of interest" description="Disordered" evidence="1">
    <location>
        <begin position="27"/>
        <end position="60"/>
    </location>
</feature>
<dbReference type="RefSeq" id="WP_114983817.1">
    <property type="nucleotide sequence ID" value="NZ_CP027806.1"/>
</dbReference>
<name>A0A345UJA0_9BACT</name>
<accession>A0A345UJA0</accession>
<protein>
    <recommendedName>
        <fullName evidence="6">MYXO-CTERM domain-containing protein</fullName>
    </recommendedName>
</protein>
<dbReference type="EMBL" id="CP027806">
    <property type="protein sequence ID" value="AXJ00552.1"/>
    <property type="molecule type" value="Genomic_DNA"/>
</dbReference>
<sequence length="87" mass="9416">MKRIILSFVTLFLIALLAGLTHMADAQTQHRDQQIWQESEQTQPMQNPGPPQLPGAPTQTPVGSGLGILLMAGGAYALRRLGQQRGP</sequence>
<organism evidence="4 5">
    <name type="scientific">Cyclonatronum proteinivorum</name>
    <dbReference type="NCBI Taxonomy" id="1457365"/>
    <lineage>
        <taxon>Bacteria</taxon>
        <taxon>Pseudomonadati</taxon>
        <taxon>Balneolota</taxon>
        <taxon>Balneolia</taxon>
        <taxon>Balneolales</taxon>
        <taxon>Cyclonatronaceae</taxon>
        <taxon>Cyclonatronum</taxon>
    </lineage>
</organism>
<evidence type="ECO:0000313" key="5">
    <source>
        <dbReference type="Proteomes" id="UP000254808"/>
    </source>
</evidence>
<keyword evidence="2" id="KW-1133">Transmembrane helix</keyword>
<keyword evidence="2" id="KW-0812">Transmembrane</keyword>
<gene>
    <name evidence="4" type="ORF">CYPRO_1295</name>
</gene>
<evidence type="ECO:0000256" key="2">
    <source>
        <dbReference type="SAM" id="Phobius"/>
    </source>
</evidence>
<feature type="transmembrane region" description="Helical" evidence="2">
    <location>
        <begin position="60"/>
        <end position="78"/>
    </location>
</feature>